<dbReference type="RefSeq" id="WP_155734838.1">
    <property type="nucleotide sequence ID" value="NZ_CP015421.1"/>
</dbReference>
<evidence type="ECO:0000313" key="1">
    <source>
        <dbReference type="EMBL" id="BAQ70314.1"/>
    </source>
</evidence>
<dbReference type="PATRIC" id="fig|35806.4.peg.3260"/>
<reference evidence="2 4" key="2">
    <citation type="submission" date="2021-01" db="EMBL/GenBank/DDBJ databases">
        <title>Draft genomes of Rhodovulum sulfidophilum.</title>
        <authorList>
            <person name="Guzman M.S."/>
        </authorList>
    </citation>
    <scope>NUCLEOTIDE SEQUENCE [LARGE SCALE GENOMIC DNA]</scope>
    <source>
        <strain evidence="2 4">AB35</strain>
    </source>
</reference>
<dbReference type="GeneID" id="93541591"/>
<accession>A0A0D6B6H2</accession>
<sequence length="56" mass="6149">MSDRPIRPAEPYIRAFLVSGFFAFFVLLILVWVTAGYGWALALGGSIWLALHIGAP</sequence>
<reference evidence="1 3" key="1">
    <citation type="submission" date="2015-02" db="EMBL/GenBank/DDBJ databases">
        <title>Genome sequene of Rhodovulum sulfidophilum DSM 2351.</title>
        <authorList>
            <person name="Nagao N."/>
        </authorList>
    </citation>
    <scope>NUCLEOTIDE SEQUENCE [LARGE SCALE GENOMIC DNA]</scope>
    <source>
        <strain evidence="1 3">DSM 2351</strain>
    </source>
</reference>
<organism evidence="1 3">
    <name type="scientific">Rhodovulum sulfidophilum</name>
    <name type="common">Rhodobacter sulfidophilus</name>
    <dbReference type="NCBI Taxonomy" id="35806"/>
    <lineage>
        <taxon>Bacteria</taxon>
        <taxon>Pseudomonadati</taxon>
        <taxon>Pseudomonadota</taxon>
        <taxon>Alphaproteobacteria</taxon>
        <taxon>Rhodobacterales</taxon>
        <taxon>Paracoccaceae</taxon>
        <taxon>Rhodovulum</taxon>
    </lineage>
</organism>
<dbReference type="Proteomes" id="UP000604473">
    <property type="component" value="Unassembled WGS sequence"/>
</dbReference>
<keyword evidence="4" id="KW-1185">Reference proteome</keyword>
<dbReference type="KEGG" id="rsu:NHU_03171"/>
<dbReference type="EMBL" id="AP014800">
    <property type="protein sequence ID" value="BAQ70314.1"/>
    <property type="molecule type" value="Genomic_DNA"/>
</dbReference>
<dbReference type="Proteomes" id="UP000064912">
    <property type="component" value="Chromosome"/>
</dbReference>
<protein>
    <submittedName>
        <fullName evidence="1">Penicillin-binding protein, 1A family</fullName>
    </submittedName>
</protein>
<evidence type="ECO:0000313" key="3">
    <source>
        <dbReference type="Proteomes" id="UP000064912"/>
    </source>
</evidence>
<proteinExistence type="predicted"/>
<gene>
    <name evidence="2" type="ORF">JMM60_13440</name>
    <name evidence="1" type="ORF">NHU_03171</name>
</gene>
<dbReference type="EMBL" id="JAESJJ010000018">
    <property type="protein sequence ID" value="MBL3609790.1"/>
    <property type="molecule type" value="Genomic_DNA"/>
</dbReference>
<name>A0A0D6B6H2_RHOSU</name>
<evidence type="ECO:0000313" key="4">
    <source>
        <dbReference type="Proteomes" id="UP000604473"/>
    </source>
</evidence>
<evidence type="ECO:0000313" key="2">
    <source>
        <dbReference type="EMBL" id="MBL3609790.1"/>
    </source>
</evidence>
<dbReference type="AlphaFoldDB" id="A0A0D6B6H2"/>